<organism evidence="2">
    <name type="scientific">Manihot esculenta</name>
    <name type="common">Cassava</name>
    <name type="synonym">Jatropha manihot</name>
    <dbReference type="NCBI Taxonomy" id="3983"/>
    <lineage>
        <taxon>Eukaryota</taxon>
        <taxon>Viridiplantae</taxon>
        <taxon>Streptophyta</taxon>
        <taxon>Embryophyta</taxon>
        <taxon>Tracheophyta</taxon>
        <taxon>Spermatophyta</taxon>
        <taxon>Magnoliopsida</taxon>
        <taxon>eudicotyledons</taxon>
        <taxon>Gunneridae</taxon>
        <taxon>Pentapetalae</taxon>
        <taxon>rosids</taxon>
        <taxon>fabids</taxon>
        <taxon>Malpighiales</taxon>
        <taxon>Euphorbiaceae</taxon>
        <taxon>Crotonoideae</taxon>
        <taxon>Manihoteae</taxon>
        <taxon>Manihot</taxon>
    </lineage>
</organism>
<keyword evidence="1" id="KW-0812">Transmembrane</keyword>
<evidence type="ECO:0000313" key="2">
    <source>
        <dbReference type="EMBL" id="OAY29554.1"/>
    </source>
</evidence>
<feature type="transmembrane region" description="Helical" evidence="1">
    <location>
        <begin position="20"/>
        <end position="39"/>
    </location>
</feature>
<keyword evidence="1" id="KW-0472">Membrane</keyword>
<evidence type="ECO:0000256" key="1">
    <source>
        <dbReference type="SAM" id="Phobius"/>
    </source>
</evidence>
<gene>
    <name evidence="2" type="ORF">MANES_15G153900</name>
</gene>
<name>A0A2C9UHB5_MANES</name>
<dbReference type="AlphaFoldDB" id="A0A2C9UHB5"/>
<protein>
    <submittedName>
        <fullName evidence="2">Uncharacterized protein</fullName>
    </submittedName>
</protein>
<proteinExistence type="predicted"/>
<reference evidence="2" key="1">
    <citation type="submission" date="2016-02" db="EMBL/GenBank/DDBJ databases">
        <title>WGS assembly of Manihot esculenta.</title>
        <authorList>
            <person name="Bredeson J.V."/>
            <person name="Prochnik S.E."/>
            <person name="Lyons J.B."/>
            <person name="Schmutz J."/>
            <person name="Grimwood J."/>
            <person name="Vrebalov J."/>
            <person name="Bart R.S."/>
            <person name="Amuge T."/>
            <person name="Ferguson M.E."/>
            <person name="Green R."/>
            <person name="Putnam N."/>
            <person name="Stites J."/>
            <person name="Rounsley S."/>
            <person name="Rokhsar D.S."/>
        </authorList>
    </citation>
    <scope>NUCLEOTIDE SEQUENCE [LARGE SCALE GENOMIC DNA]</scope>
    <source>
        <tissue evidence="2">Leaf</tissue>
    </source>
</reference>
<dbReference type="EMBL" id="CM004401">
    <property type="protein sequence ID" value="OAY29554.1"/>
    <property type="molecule type" value="Genomic_DNA"/>
</dbReference>
<keyword evidence="1" id="KW-1133">Transmembrane helix</keyword>
<accession>A0A2C9UHB5</accession>
<sequence length="85" mass="10147">MHRQVYIGEERVWRKTDMEVAVPVLLKMVFCLFLLKALAARPHSSGQYQQMGRRGETGLELAPRWWSEDYSLPRRRRHVNNNLEH</sequence>